<evidence type="ECO:0000313" key="2">
    <source>
        <dbReference type="EMBL" id="PAT37726.1"/>
    </source>
</evidence>
<accession>A0A2A2AIS6</accession>
<evidence type="ECO:0008006" key="4">
    <source>
        <dbReference type="Google" id="ProtNLM"/>
    </source>
</evidence>
<dbReference type="Proteomes" id="UP000218054">
    <property type="component" value="Unassembled WGS sequence"/>
</dbReference>
<feature type="region of interest" description="Disordered" evidence="1">
    <location>
        <begin position="1"/>
        <end position="20"/>
    </location>
</feature>
<gene>
    <name evidence="2" type="ORF">CK625_05515</name>
</gene>
<sequence length="173" mass="18284">MQTAKKQAEPSRSAWLRRACPASKEITKTGAAMPEQTARPGPRALPPRHEAQAAGQRVAGTHIGALVQRSPLLAQLTQQAELSRRLLQCIAPHLPAPLRAAVQAGPVLGQEWCLIVPNPAAAAKLRHLSPLLLDALAQPGPALQEGMPRIEKIRVRVSKLPAPDAAAGPGQPV</sequence>
<comment type="caution">
    <text evidence="2">The sequence shown here is derived from an EMBL/GenBank/DDBJ whole genome shotgun (WGS) entry which is preliminary data.</text>
</comment>
<evidence type="ECO:0000313" key="3">
    <source>
        <dbReference type="Proteomes" id="UP000218054"/>
    </source>
</evidence>
<protein>
    <recommendedName>
        <fullName evidence="4">DUF721 domain-containing protein</fullName>
    </recommendedName>
</protein>
<proteinExistence type="predicted"/>
<keyword evidence="3" id="KW-1185">Reference proteome</keyword>
<name>A0A2A2AIS6_9BURK</name>
<organism evidence="2 3">
    <name type="scientific">Vandammella animalimorsus</name>
    <dbReference type="NCBI Taxonomy" id="2029117"/>
    <lineage>
        <taxon>Bacteria</taxon>
        <taxon>Pseudomonadati</taxon>
        <taxon>Pseudomonadota</taxon>
        <taxon>Betaproteobacteria</taxon>
        <taxon>Burkholderiales</taxon>
        <taxon>Comamonadaceae</taxon>
        <taxon>Vandammella</taxon>
    </lineage>
</organism>
<dbReference type="AlphaFoldDB" id="A0A2A2AIS6"/>
<evidence type="ECO:0000256" key="1">
    <source>
        <dbReference type="SAM" id="MobiDB-lite"/>
    </source>
</evidence>
<dbReference type="EMBL" id="NSJB01000002">
    <property type="protein sequence ID" value="PAT37726.1"/>
    <property type="molecule type" value="Genomic_DNA"/>
</dbReference>
<reference evidence="2 3" key="1">
    <citation type="submission" date="2017-08" db="EMBL/GenBank/DDBJ databases">
        <title>WGS of Clinical strains of the CDC Group NO-1 linked to zoonotic infections in humans.</title>
        <authorList>
            <person name="Bernier A.-M."/>
            <person name="Bernard K."/>
        </authorList>
    </citation>
    <scope>NUCLEOTIDE SEQUENCE [LARGE SCALE GENOMIC DNA]</scope>
    <source>
        <strain evidence="2 3">NML00-0135</strain>
    </source>
</reference>
<feature type="region of interest" description="Disordered" evidence="1">
    <location>
        <begin position="25"/>
        <end position="50"/>
    </location>
</feature>